<feature type="region of interest" description="Disordered" evidence="4">
    <location>
        <begin position="28"/>
        <end position="67"/>
    </location>
</feature>
<evidence type="ECO:0000313" key="7">
    <source>
        <dbReference type="Proteomes" id="UP001244341"/>
    </source>
</evidence>
<dbReference type="SMART" id="SM00653">
    <property type="entry name" value="eIF2B_5"/>
    <property type="match status" value="1"/>
</dbReference>
<feature type="compositionally biased region" description="Low complexity" evidence="4">
    <location>
        <begin position="50"/>
        <end position="61"/>
    </location>
</feature>
<sequence>MTDEEQVNEVQEKLDELAVDDGELTLDLGKKKKKKKKDAAAEPAAEDGEAAAAAAAAAGEQPAEDEDLLVDLSLKKKKKKKKTRADEFGLEAEADPEAEAEAAERGEGAGKFVWSNSDREYTYDELLDRVFGILRERNPELTGERRRTVLKPPQVAREGTKKTVFTNFMDLCKAMNRNNEHVSAYLLAELGTSGSLDGQQRLVCKGRFLPKSFETVLRRYVNEYVLCPGCKSVDTLLDKDSATRLMHLRCQQCGASRTVQAIKSGFVARVTKRQHVG</sequence>
<keyword evidence="7" id="KW-1185">Reference proteome</keyword>
<feature type="compositionally biased region" description="Acidic residues" evidence="4">
    <location>
        <begin position="88"/>
        <end position="101"/>
    </location>
</feature>
<evidence type="ECO:0000256" key="3">
    <source>
        <dbReference type="ARBA" id="ARBA00022917"/>
    </source>
</evidence>
<evidence type="ECO:0000256" key="1">
    <source>
        <dbReference type="ARBA" id="ARBA00010397"/>
    </source>
</evidence>
<dbReference type="SUPFAM" id="SSF100966">
    <property type="entry name" value="Translation initiation factor 2 beta, aIF2beta, N-terminal domain"/>
    <property type="match status" value="1"/>
</dbReference>
<feature type="region of interest" description="Disordered" evidence="4">
    <location>
        <begin position="84"/>
        <end position="107"/>
    </location>
</feature>
<dbReference type="Proteomes" id="UP001244341">
    <property type="component" value="Chromosome 3b"/>
</dbReference>
<feature type="domain" description="Translation initiation factor IF2/IF5" evidence="5">
    <location>
        <begin position="145"/>
        <end position="256"/>
    </location>
</feature>
<keyword evidence="3" id="KW-0648">Protein biosynthesis</keyword>
<comment type="similarity">
    <text evidence="1">Belongs to the eIF-2-beta/eIF-5 family.</text>
</comment>
<keyword evidence="2" id="KW-0396">Initiation factor</keyword>
<dbReference type="SUPFAM" id="SSF75689">
    <property type="entry name" value="Zinc-binding domain of translation initiation factor 2 beta"/>
    <property type="match status" value="1"/>
</dbReference>
<proteinExistence type="inferred from homology"/>
<gene>
    <name evidence="6" type="ORF">OEZ85_012518</name>
</gene>
<dbReference type="Pfam" id="PF01873">
    <property type="entry name" value="eIF-5_eIF-2B"/>
    <property type="match status" value="1"/>
</dbReference>
<dbReference type="EMBL" id="CP126210">
    <property type="protein sequence ID" value="WIA12483.1"/>
    <property type="molecule type" value="Genomic_DNA"/>
</dbReference>
<evidence type="ECO:0000256" key="4">
    <source>
        <dbReference type="SAM" id="MobiDB-lite"/>
    </source>
</evidence>
<dbReference type="InterPro" id="IPR002735">
    <property type="entry name" value="Transl_init_fac_IF2/IF5_dom"/>
</dbReference>
<dbReference type="PANTHER" id="PTHR23001:SF3">
    <property type="entry name" value="EUKARYOTIC TRANSLATION INITIATION FACTOR 2 SUBUNIT 2"/>
    <property type="match status" value="1"/>
</dbReference>
<dbReference type="InterPro" id="IPR016189">
    <property type="entry name" value="Transl_init_fac_IF2/IF5_N"/>
</dbReference>
<organism evidence="6 7">
    <name type="scientific">Tetradesmus obliquus</name>
    <name type="common">Green alga</name>
    <name type="synonym">Acutodesmus obliquus</name>
    <dbReference type="NCBI Taxonomy" id="3088"/>
    <lineage>
        <taxon>Eukaryota</taxon>
        <taxon>Viridiplantae</taxon>
        <taxon>Chlorophyta</taxon>
        <taxon>core chlorophytes</taxon>
        <taxon>Chlorophyceae</taxon>
        <taxon>CS clade</taxon>
        <taxon>Sphaeropleales</taxon>
        <taxon>Scenedesmaceae</taxon>
        <taxon>Tetradesmus</taxon>
    </lineage>
</organism>
<accession>A0ABY8TYE7</accession>
<evidence type="ECO:0000313" key="6">
    <source>
        <dbReference type="EMBL" id="WIA12483.1"/>
    </source>
</evidence>
<dbReference type="InterPro" id="IPR016190">
    <property type="entry name" value="Transl_init_fac_IF2/IF5_Zn-bd"/>
</dbReference>
<dbReference type="Gene3D" id="3.30.30.170">
    <property type="match status" value="1"/>
</dbReference>
<name>A0ABY8TYE7_TETOB</name>
<evidence type="ECO:0000256" key="2">
    <source>
        <dbReference type="ARBA" id="ARBA00022540"/>
    </source>
</evidence>
<dbReference type="InterPro" id="IPR045196">
    <property type="entry name" value="IF2/IF5"/>
</dbReference>
<dbReference type="PANTHER" id="PTHR23001">
    <property type="entry name" value="EUKARYOTIC TRANSLATION INITIATION FACTOR"/>
    <property type="match status" value="1"/>
</dbReference>
<reference evidence="6 7" key="1">
    <citation type="submission" date="2023-05" db="EMBL/GenBank/DDBJ databases">
        <title>A 100% complete, gapless, phased diploid assembly of the Scenedesmus obliquus UTEX 3031 genome.</title>
        <authorList>
            <person name="Biondi T.C."/>
            <person name="Hanschen E.R."/>
            <person name="Kwon T."/>
            <person name="Eng W."/>
            <person name="Kruse C.P.S."/>
            <person name="Koehler S.I."/>
            <person name="Kunde Y."/>
            <person name="Gleasner C.D."/>
            <person name="You Mak K.T."/>
            <person name="Polle J."/>
            <person name="Hovde B.T."/>
            <person name="Starkenburg S.R."/>
        </authorList>
    </citation>
    <scope>NUCLEOTIDE SEQUENCE [LARGE SCALE GENOMIC DNA]</scope>
    <source>
        <strain evidence="6 7">DOE0152z</strain>
    </source>
</reference>
<protein>
    <recommendedName>
        <fullName evidence="5">Translation initiation factor IF2/IF5 domain-containing protein</fullName>
    </recommendedName>
</protein>
<evidence type="ECO:0000259" key="5">
    <source>
        <dbReference type="SMART" id="SM00653"/>
    </source>
</evidence>